<dbReference type="SUPFAM" id="SSF56300">
    <property type="entry name" value="Metallo-dependent phosphatases"/>
    <property type="match status" value="1"/>
</dbReference>
<dbReference type="RefSeq" id="WP_017987809.1">
    <property type="nucleotide sequence ID" value="NZ_AQUL01000002.1"/>
</dbReference>
<dbReference type="HOGENOM" id="CLU_038823_2_0_11"/>
<organism evidence="3 4">
    <name type="scientific">Amycolatopsis methanolica 239</name>
    <dbReference type="NCBI Taxonomy" id="1068978"/>
    <lineage>
        <taxon>Bacteria</taxon>
        <taxon>Bacillati</taxon>
        <taxon>Actinomycetota</taxon>
        <taxon>Actinomycetes</taxon>
        <taxon>Pseudonocardiales</taxon>
        <taxon>Pseudonocardiaceae</taxon>
        <taxon>Amycolatopsis</taxon>
        <taxon>Amycolatopsis methanolica group</taxon>
    </lineage>
</organism>
<dbReference type="AlphaFoldDB" id="A0A076MWU4"/>
<comment type="similarity">
    <text evidence="1">Belongs to the CapA family.</text>
</comment>
<dbReference type="InterPro" id="IPR019079">
    <property type="entry name" value="Capsule_synth_CapA"/>
</dbReference>
<dbReference type="Pfam" id="PF09587">
    <property type="entry name" value="PGA_cap"/>
    <property type="match status" value="1"/>
</dbReference>
<dbReference type="InterPro" id="IPR029052">
    <property type="entry name" value="Metallo-depent_PP-like"/>
</dbReference>
<dbReference type="SMART" id="SM00854">
    <property type="entry name" value="PGA_cap"/>
    <property type="match status" value="1"/>
</dbReference>
<dbReference type="CDD" id="cd07381">
    <property type="entry name" value="MPP_CapA"/>
    <property type="match status" value="1"/>
</dbReference>
<dbReference type="eggNOG" id="COG2843">
    <property type="taxonomic scope" value="Bacteria"/>
</dbReference>
<dbReference type="STRING" id="1068978.AMETH_3118"/>
<dbReference type="OrthoDB" id="9810718at2"/>
<keyword evidence="4" id="KW-1185">Reference proteome</keyword>
<protein>
    <submittedName>
        <fullName evidence="3">Poly-gamma-glutamate biosynthesis protein</fullName>
    </submittedName>
</protein>
<reference evidence="3 4" key="1">
    <citation type="submission" date="2014-07" db="EMBL/GenBank/DDBJ databases">
        <title>Whole Genome Sequence of the Amycolatopsis methanolica 239.</title>
        <authorList>
            <person name="Tang B."/>
        </authorList>
    </citation>
    <scope>NUCLEOTIDE SEQUENCE [LARGE SCALE GENOMIC DNA]</scope>
    <source>
        <strain evidence="3 4">239</strain>
    </source>
</reference>
<proteinExistence type="inferred from homology"/>
<name>A0A076MWU4_AMYME</name>
<gene>
    <name evidence="3" type="primary">pgsA</name>
    <name evidence="3" type="ORF">AMETH_3118</name>
</gene>
<evidence type="ECO:0000259" key="2">
    <source>
        <dbReference type="SMART" id="SM00854"/>
    </source>
</evidence>
<dbReference type="Proteomes" id="UP000062973">
    <property type="component" value="Chromosome"/>
</dbReference>
<accession>A0A076MWU4</accession>
<feature type="domain" description="Capsule synthesis protein CapA" evidence="2">
    <location>
        <begin position="4"/>
        <end position="316"/>
    </location>
</feature>
<dbReference type="PATRIC" id="fig|1068978.7.peg.3330"/>
<dbReference type="PANTHER" id="PTHR33393:SF11">
    <property type="entry name" value="POLYGLUTAMINE SYNTHESIS ACCESSORY PROTEIN RV0574C-RELATED"/>
    <property type="match status" value="1"/>
</dbReference>
<dbReference type="PANTHER" id="PTHR33393">
    <property type="entry name" value="POLYGLUTAMINE SYNTHESIS ACCESSORY PROTEIN RV0574C-RELATED"/>
    <property type="match status" value="1"/>
</dbReference>
<dbReference type="Gene3D" id="3.60.21.10">
    <property type="match status" value="1"/>
</dbReference>
<dbReference type="KEGG" id="amq:AMETH_3118"/>
<dbReference type="EMBL" id="CP009110">
    <property type="protein sequence ID" value="AIJ23210.1"/>
    <property type="molecule type" value="Genomic_DNA"/>
</dbReference>
<evidence type="ECO:0000313" key="4">
    <source>
        <dbReference type="Proteomes" id="UP000062973"/>
    </source>
</evidence>
<sequence length="435" mass="46759">MGLVLALSGDTMITRGAVVRATPAAEALRTLLREADVTFTNLEMVTADHAGQHTSHPLNPTLTADARVLDELADIGIDVVSFANNHALNLGVPGMAGTIRELAARRLAHAGAGNSLEEATLPAYVDRQAGSVAVIACTSTFGTGDDASGPADLMPPRPGLNPLRFHTRLRVPPGQLTALRAAHRDLGLDEQLKYVVDMGFLPPLPDERDERLFGQVFRAADEPAVETWCDSRNLERIQRWVAEAAERADVVVVSVHGHEQGRALTEPAAFQREFAHAVIDSGADVVAGHGPHRLRGIEFYRGRPIFYGLGNFVDQIHLQDRLTPHSYDVFGAAPGSPGARRAVTSPGFPAHPEYARSVVATLTFEDGDLTGVELWPISLGRDRPAARRGTPELASGAESAAIGAELTELSKPYGTRLRPRGEWFTVHAAADHDLR</sequence>
<evidence type="ECO:0000256" key="1">
    <source>
        <dbReference type="ARBA" id="ARBA00005662"/>
    </source>
</evidence>
<dbReference type="InterPro" id="IPR052169">
    <property type="entry name" value="CW_Biosynth-Accessory"/>
</dbReference>
<evidence type="ECO:0000313" key="3">
    <source>
        <dbReference type="EMBL" id="AIJ23210.1"/>
    </source>
</evidence>